<keyword evidence="4" id="KW-1185">Reference proteome</keyword>
<gene>
    <name evidence="3" type="ORF">V7S43_010364</name>
</gene>
<dbReference type="Gene3D" id="1.20.1110.10">
    <property type="entry name" value="Calcium-transporting ATPase, transmembrane domain"/>
    <property type="match status" value="1"/>
</dbReference>
<sequence length="64" mass="6973">MLRLTELWKNKLSIVALCTQCGLQVAIVQLGGELFYCAPLNAVQWTACIGMGALALPLGWLLRV</sequence>
<feature type="transmembrane region" description="Helical" evidence="1">
    <location>
        <begin position="12"/>
        <end position="30"/>
    </location>
</feature>
<feature type="transmembrane region" description="Helical" evidence="1">
    <location>
        <begin position="42"/>
        <end position="62"/>
    </location>
</feature>
<evidence type="ECO:0000259" key="2">
    <source>
        <dbReference type="Pfam" id="PF00689"/>
    </source>
</evidence>
<dbReference type="InterPro" id="IPR023298">
    <property type="entry name" value="ATPase_P-typ_TM_dom_sf"/>
</dbReference>
<feature type="domain" description="Cation-transporting P-type ATPase C-terminal" evidence="2">
    <location>
        <begin position="5"/>
        <end position="63"/>
    </location>
</feature>
<dbReference type="EMBL" id="JBIMZQ010000023">
    <property type="protein sequence ID" value="KAL3664615.1"/>
    <property type="molecule type" value="Genomic_DNA"/>
</dbReference>
<organism evidence="3 4">
    <name type="scientific">Phytophthora oleae</name>
    <dbReference type="NCBI Taxonomy" id="2107226"/>
    <lineage>
        <taxon>Eukaryota</taxon>
        <taxon>Sar</taxon>
        <taxon>Stramenopiles</taxon>
        <taxon>Oomycota</taxon>
        <taxon>Peronosporomycetes</taxon>
        <taxon>Peronosporales</taxon>
        <taxon>Peronosporaceae</taxon>
        <taxon>Phytophthora</taxon>
    </lineage>
</organism>
<proteinExistence type="predicted"/>
<evidence type="ECO:0000256" key="1">
    <source>
        <dbReference type="SAM" id="Phobius"/>
    </source>
</evidence>
<name>A0ABD3FGG4_9STRA</name>
<dbReference type="Proteomes" id="UP001632037">
    <property type="component" value="Unassembled WGS sequence"/>
</dbReference>
<dbReference type="InterPro" id="IPR006068">
    <property type="entry name" value="ATPase_P-typ_cation-transptr_C"/>
</dbReference>
<keyword evidence="1" id="KW-1133">Transmembrane helix</keyword>
<dbReference type="Pfam" id="PF00689">
    <property type="entry name" value="Cation_ATPase_C"/>
    <property type="match status" value="1"/>
</dbReference>
<keyword evidence="1" id="KW-0472">Membrane</keyword>
<evidence type="ECO:0000313" key="3">
    <source>
        <dbReference type="EMBL" id="KAL3664615.1"/>
    </source>
</evidence>
<comment type="caution">
    <text evidence="3">The sequence shown here is derived from an EMBL/GenBank/DDBJ whole genome shotgun (WGS) entry which is preliminary data.</text>
</comment>
<dbReference type="AlphaFoldDB" id="A0ABD3FGG4"/>
<evidence type="ECO:0000313" key="4">
    <source>
        <dbReference type="Proteomes" id="UP001632037"/>
    </source>
</evidence>
<dbReference type="SUPFAM" id="SSF81665">
    <property type="entry name" value="Calcium ATPase, transmembrane domain M"/>
    <property type="match status" value="1"/>
</dbReference>
<accession>A0ABD3FGG4</accession>
<reference evidence="3 4" key="1">
    <citation type="submission" date="2024-09" db="EMBL/GenBank/DDBJ databases">
        <title>Genome sequencing and assembly of Phytophthora oleae, isolate VK10A, causative agent of rot of olive drupes.</title>
        <authorList>
            <person name="Conti Taguali S."/>
            <person name="Riolo M."/>
            <person name="La Spada F."/>
            <person name="Cacciola S.O."/>
            <person name="Dionisio G."/>
        </authorList>
    </citation>
    <scope>NUCLEOTIDE SEQUENCE [LARGE SCALE GENOMIC DNA]</scope>
    <source>
        <strain evidence="3 4">VK10A</strain>
    </source>
</reference>
<keyword evidence="1" id="KW-0812">Transmembrane</keyword>
<protein>
    <recommendedName>
        <fullName evidence="2">Cation-transporting P-type ATPase C-terminal domain-containing protein</fullName>
    </recommendedName>
</protein>